<comment type="caution">
    <text evidence="4">The sequence shown here is derived from an EMBL/GenBank/DDBJ whole genome shotgun (WGS) entry which is preliminary data.</text>
</comment>
<evidence type="ECO:0000313" key="5">
    <source>
        <dbReference type="Proteomes" id="UP000838672"/>
    </source>
</evidence>
<dbReference type="RefSeq" id="WP_237464818.1">
    <property type="nucleotide sequence ID" value="NZ_CAKLDI010000001.1"/>
</dbReference>
<organism evidence="4 5">
    <name type="scientific">Vibrio stylophorae</name>
    <dbReference type="NCBI Taxonomy" id="659351"/>
    <lineage>
        <taxon>Bacteria</taxon>
        <taxon>Pseudomonadati</taxon>
        <taxon>Pseudomonadota</taxon>
        <taxon>Gammaproteobacteria</taxon>
        <taxon>Vibrionales</taxon>
        <taxon>Vibrionaceae</taxon>
        <taxon>Vibrio</taxon>
    </lineage>
</organism>
<sequence>MANVHRSALVPFSAEQMFLLVNDVAAYPEFLPGCQSSQVLSESKEGMMARVDVAKMGISKSFTTQNTLIWGREIGMNLVDGPFRSLHGHWRFEPIDDDACHVELSLEFEFTSPLIEMAFGQVFKELTHNMVKAFSQRAHHVYQSCSFASC</sequence>
<evidence type="ECO:0000313" key="4">
    <source>
        <dbReference type="EMBL" id="CAH0532787.1"/>
    </source>
</evidence>
<dbReference type="PANTHER" id="PTHR12901:SF10">
    <property type="entry name" value="COENZYME Q-BINDING PROTEIN COQ10, MITOCHONDRIAL"/>
    <property type="match status" value="1"/>
</dbReference>
<evidence type="ECO:0000256" key="2">
    <source>
        <dbReference type="ARBA" id="ARBA00022649"/>
    </source>
</evidence>
<dbReference type="InterPro" id="IPR023393">
    <property type="entry name" value="START-like_dom_sf"/>
</dbReference>
<dbReference type="EMBL" id="CAKLDI010000001">
    <property type="protein sequence ID" value="CAH0532787.1"/>
    <property type="molecule type" value="Genomic_DNA"/>
</dbReference>
<keyword evidence="2" id="KW-1277">Toxin-antitoxin system</keyword>
<name>A0ABN8DQA0_9VIBR</name>
<evidence type="ECO:0000256" key="1">
    <source>
        <dbReference type="ARBA" id="ARBA00008918"/>
    </source>
</evidence>
<dbReference type="InterPro" id="IPR044996">
    <property type="entry name" value="COQ10-like"/>
</dbReference>
<dbReference type="CDD" id="cd07813">
    <property type="entry name" value="COQ10p_like"/>
    <property type="match status" value="1"/>
</dbReference>
<evidence type="ECO:0000259" key="3">
    <source>
        <dbReference type="Pfam" id="PF03364"/>
    </source>
</evidence>
<dbReference type="Proteomes" id="UP000838672">
    <property type="component" value="Unassembled WGS sequence"/>
</dbReference>
<gene>
    <name evidence="4" type="primary">ratA</name>
    <name evidence="4" type="ORF">VST7929_00634</name>
</gene>
<protein>
    <submittedName>
        <fullName evidence="4">Ribosome association toxin RatA</fullName>
    </submittedName>
</protein>
<dbReference type="PANTHER" id="PTHR12901">
    <property type="entry name" value="SPERM PROTEIN HOMOLOG"/>
    <property type="match status" value="1"/>
</dbReference>
<dbReference type="Gene3D" id="3.30.530.20">
    <property type="match status" value="1"/>
</dbReference>
<dbReference type="InterPro" id="IPR005031">
    <property type="entry name" value="COQ10_START"/>
</dbReference>
<proteinExistence type="inferred from homology"/>
<comment type="similarity">
    <text evidence="1">Belongs to the ribosome association toxin RatA family.</text>
</comment>
<dbReference type="Pfam" id="PF03364">
    <property type="entry name" value="Polyketide_cyc"/>
    <property type="match status" value="1"/>
</dbReference>
<feature type="domain" description="Coenzyme Q-binding protein COQ10 START" evidence="3">
    <location>
        <begin position="10"/>
        <end position="134"/>
    </location>
</feature>
<keyword evidence="5" id="KW-1185">Reference proteome</keyword>
<dbReference type="SUPFAM" id="SSF55961">
    <property type="entry name" value="Bet v1-like"/>
    <property type="match status" value="1"/>
</dbReference>
<reference evidence="4" key="1">
    <citation type="submission" date="2021-11" db="EMBL/GenBank/DDBJ databases">
        <authorList>
            <person name="Rodrigo-Torres L."/>
            <person name="Arahal R. D."/>
            <person name="Lucena T."/>
        </authorList>
    </citation>
    <scope>NUCLEOTIDE SEQUENCE</scope>
    <source>
        <strain evidence="4">CECT 7929</strain>
    </source>
</reference>
<accession>A0ABN8DQA0</accession>